<sequence>MNQVIRIKMFEEEMGVASSQNVITHSTVKSLFLLPDDAIIRLSYMVNGKKMGCKRNTTSSHLSIEYLRSSVGRDRRCFMSSRRIFNCSGYFYLGGISEISCSYGFERNRRRNESIRKSYSKTSFIAVSYYLLKQILYHNGTVFFSTSTFDYCVAQSNCRYYQREYLDRVRDHARLGLPVLTNDPQIRKVLKRLGNSVHVLCVLADAIAGGQGPDAAQEETQAITDGEEIFDHVMPLVIGRRRSKCRVGYLVIILMFLTILIWEEVNYGTLVNVYCNYYNHVVYLPITKNRHIETNRYSIGVIVVIENEDNLGQYDIALKTLRCYCLYQDYPLTIISVERNASYKKLCPQNDFMFRRHCIVAEFLERHQEFDWALFVDADMGVVNPSHFIEEYINEKFDLIFYERIFNYEIMAGSYLMRNSPYSRDFLKFWANYFYKLPHSFHGTDNGAIHNVFLEKFCGDCSKIVINCQRLWNTSRNFNDLNIYEACVRNILGARNFFDNRVLLLPKMQSWARDGWLTNSEWASQDFFLHGWQESKLNKMMFAGWNSPFVHHDIDMAKCSTKLAFQNWPYKDSFIQSNDEIRKRLNRISRKVHNSYLESLKSLDFY</sequence>
<dbReference type="InterPro" id="IPR004988">
    <property type="entry name" value="DUF273"/>
</dbReference>
<name>A0A914DY75_9BILA</name>
<reference evidence="3" key="1">
    <citation type="submission" date="2022-11" db="UniProtKB">
        <authorList>
            <consortium name="WormBaseParasite"/>
        </authorList>
    </citation>
    <scope>IDENTIFICATION</scope>
</reference>
<dbReference type="InterPro" id="IPR029044">
    <property type="entry name" value="Nucleotide-diphossugar_trans"/>
</dbReference>
<keyword evidence="1" id="KW-1133">Transmembrane helix</keyword>
<proteinExistence type="predicted"/>
<dbReference type="PANTHER" id="PTHR31562:SF2">
    <property type="entry name" value="NUCLEOTIDE-DIPHOSPHO-SUGAR TRANSFERASE"/>
    <property type="match status" value="1"/>
</dbReference>
<dbReference type="Gene3D" id="3.90.550.10">
    <property type="entry name" value="Spore Coat Polysaccharide Biosynthesis Protein SpsA, Chain A"/>
    <property type="match status" value="1"/>
</dbReference>
<keyword evidence="1" id="KW-0472">Membrane</keyword>
<feature type="transmembrane region" description="Helical" evidence="1">
    <location>
        <begin position="247"/>
        <end position="265"/>
    </location>
</feature>
<evidence type="ECO:0000313" key="2">
    <source>
        <dbReference type="Proteomes" id="UP000887540"/>
    </source>
</evidence>
<protein>
    <submittedName>
        <fullName evidence="3">Uncharacterized protein</fullName>
    </submittedName>
</protein>
<dbReference type="AlphaFoldDB" id="A0A914DY75"/>
<keyword evidence="1" id="KW-0812">Transmembrane</keyword>
<dbReference type="Proteomes" id="UP000887540">
    <property type="component" value="Unplaced"/>
</dbReference>
<accession>A0A914DY75</accession>
<dbReference type="Pfam" id="PF03314">
    <property type="entry name" value="DUF273"/>
    <property type="match status" value="1"/>
</dbReference>
<evidence type="ECO:0000313" key="3">
    <source>
        <dbReference type="WBParaSite" id="ACRNAN_scaffold4773.g11086.t1"/>
    </source>
</evidence>
<organism evidence="2 3">
    <name type="scientific">Acrobeloides nanus</name>
    <dbReference type="NCBI Taxonomy" id="290746"/>
    <lineage>
        <taxon>Eukaryota</taxon>
        <taxon>Metazoa</taxon>
        <taxon>Ecdysozoa</taxon>
        <taxon>Nematoda</taxon>
        <taxon>Chromadorea</taxon>
        <taxon>Rhabditida</taxon>
        <taxon>Tylenchina</taxon>
        <taxon>Cephalobomorpha</taxon>
        <taxon>Cephaloboidea</taxon>
        <taxon>Cephalobidae</taxon>
        <taxon>Acrobeloides</taxon>
    </lineage>
</organism>
<evidence type="ECO:0000256" key="1">
    <source>
        <dbReference type="SAM" id="Phobius"/>
    </source>
</evidence>
<dbReference type="WBParaSite" id="ACRNAN_scaffold4773.g11086.t1">
    <property type="protein sequence ID" value="ACRNAN_scaffold4773.g11086.t1"/>
    <property type="gene ID" value="ACRNAN_scaffold4773.g11086"/>
</dbReference>
<dbReference type="PANTHER" id="PTHR31562">
    <property type="entry name" value="PROTEIN CBG18972"/>
    <property type="match status" value="1"/>
</dbReference>
<keyword evidence="2" id="KW-1185">Reference proteome</keyword>